<accession>X0T3N4</accession>
<sequence>MKKLFDFLKRVEEAEEMTADTEKVKDGIWTVNRNQTNTDYEGGDYQNPRIAIMYDGTQGHNGWFWEVIEGKNVIGTSDSVFKTADGAKEDAESWIDRLNAESDPEPDLGRIGETVKFYKGTREVDSDAVKIAKAKVKDRKTASKLVKMMKKEKR</sequence>
<dbReference type="AlphaFoldDB" id="X0T3N4"/>
<comment type="caution">
    <text evidence="1">The sequence shown here is derived from an EMBL/GenBank/DDBJ whole genome shotgun (WGS) entry which is preliminary data.</text>
</comment>
<protein>
    <submittedName>
        <fullName evidence="1">Uncharacterized protein</fullName>
    </submittedName>
</protein>
<gene>
    <name evidence="1" type="ORF">S01H1_04150</name>
</gene>
<proteinExistence type="predicted"/>
<dbReference type="EMBL" id="BARS01002207">
    <property type="protein sequence ID" value="GAF82787.1"/>
    <property type="molecule type" value="Genomic_DNA"/>
</dbReference>
<reference evidence="1" key="1">
    <citation type="journal article" date="2014" name="Front. Microbiol.">
        <title>High frequency of phylogenetically diverse reductive dehalogenase-homologous genes in deep subseafloor sedimentary metagenomes.</title>
        <authorList>
            <person name="Kawai M."/>
            <person name="Futagami T."/>
            <person name="Toyoda A."/>
            <person name="Takaki Y."/>
            <person name="Nishi S."/>
            <person name="Hori S."/>
            <person name="Arai W."/>
            <person name="Tsubouchi T."/>
            <person name="Morono Y."/>
            <person name="Uchiyama I."/>
            <person name="Ito T."/>
            <person name="Fujiyama A."/>
            <person name="Inagaki F."/>
            <person name="Takami H."/>
        </authorList>
    </citation>
    <scope>NUCLEOTIDE SEQUENCE</scope>
    <source>
        <strain evidence="1">Expedition CK06-06</strain>
    </source>
</reference>
<evidence type="ECO:0000313" key="1">
    <source>
        <dbReference type="EMBL" id="GAF82787.1"/>
    </source>
</evidence>
<name>X0T3N4_9ZZZZ</name>
<organism evidence="1">
    <name type="scientific">marine sediment metagenome</name>
    <dbReference type="NCBI Taxonomy" id="412755"/>
    <lineage>
        <taxon>unclassified sequences</taxon>
        <taxon>metagenomes</taxon>
        <taxon>ecological metagenomes</taxon>
    </lineage>
</organism>